<evidence type="ECO:0000313" key="2">
    <source>
        <dbReference type="Proteomes" id="UP001142393"/>
    </source>
</evidence>
<keyword evidence="2" id="KW-1185">Reference proteome</keyword>
<dbReference type="EMBL" id="JANVFU010000004">
    <property type="protein sequence ID" value="KAJ3746848.1"/>
    <property type="molecule type" value="Genomic_DNA"/>
</dbReference>
<comment type="caution">
    <text evidence="1">The sequence shown here is derived from an EMBL/GenBank/DDBJ whole genome shotgun (WGS) entry which is preliminary data.</text>
</comment>
<protein>
    <submittedName>
        <fullName evidence="1">Uncharacterized protein</fullName>
    </submittedName>
</protein>
<name>A0A9W8P4L6_9AGAR</name>
<proteinExistence type="predicted"/>
<reference evidence="1 2" key="1">
    <citation type="journal article" date="2023" name="Proc. Natl. Acad. Sci. U.S.A.">
        <title>A global phylogenomic analysis of the shiitake genus Lentinula.</title>
        <authorList>
            <person name="Sierra-Patev S."/>
            <person name="Min B."/>
            <person name="Naranjo-Ortiz M."/>
            <person name="Looney B."/>
            <person name="Konkel Z."/>
            <person name="Slot J.C."/>
            <person name="Sakamoto Y."/>
            <person name="Steenwyk J.L."/>
            <person name="Rokas A."/>
            <person name="Carro J."/>
            <person name="Camarero S."/>
            <person name="Ferreira P."/>
            <person name="Molpeceres G."/>
            <person name="Ruiz-Duenas F.J."/>
            <person name="Serrano A."/>
            <person name="Henrissat B."/>
            <person name="Drula E."/>
            <person name="Hughes K.W."/>
            <person name="Mata J.L."/>
            <person name="Ishikawa N.K."/>
            <person name="Vargas-Isla R."/>
            <person name="Ushijima S."/>
            <person name="Smith C.A."/>
            <person name="Donoghue J."/>
            <person name="Ahrendt S."/>
            <person name="Andreopoulos W."/>
            <person name="He G."/>
            <person name="LaButti K."/>
            <person name="Lipzen A."/>
            <person name="Ng V."/>
            <person name="Riley R."/>
            <person name="Sandor L."/>
            <person name="Barry K."/>
            <person name="Martinez A.T."/>
            <person name="Xiao Y."/>
            <person name="Gibbons J.G."/>
            <person name="Terashima K."/>
            <person name="Grigoriev I.V."/>
            <person name="Hibbett D."/>
        </authorList>
    </citation>
    <scope>NUCLEOTIDE SEQUENCE [LARGE SCALE GENOMIC DNA]</scope>
    <source>
        <strain evidence="1 2">TFB7810</strain>
    </source>
</reference>
<evidence type="ECO:0000313" key="1">
    <source>
        <dbReference type="EMBL" id="KAJ3746848.1"/>
    </source>
</evidence>
<organism evidence="1 2">
    <name type="scientific">Lentinula detonsa</name>
    <dbReference type="NCBI Taxonomy" id="2804962"/>
    <lineage>
        <taxon>Eukaryota</taxon>
        <taxon>Fungi</taxon>
        <taxon>Dikarya</taxon>
        <taxon>Basidiomycota</taxon>
        <taxon>Agaricomycotina</taxon>
        <taxon>Agaricomycetes</taxon>
        <taxon>Agaricomycetidae</taxon>
        <taxon>Agaricales</taxon>
        <taxon>Marasmiineae</taxon>
        <taxon>Omphalotaceae</taxon>
        <taxon>Lentinula</taxon>
    </lineage>
</organism>
<dbReference type="Proteomes" id="UP001142393">
    <property type="component" value="Unassembled WGS sequence"/>
</dbReference>
<accession>A0A9W8P4L6</accession>
<sequence length="320" mass="35207">MSMLHFVSSYCIHTFLSFREIAFILVYAGQLRRVEMQFHEERISSHYTASSSVGRLYESLLSSGSTLHIFLLLTPQVGVKLHISKSSTFPRILNQSIMHFSQLVRVLFGAAFILHATLASPIPASGPGDTVLEKRTSIKLFHVTSAASAASIKSGGVKLQVKTTAAGHETGDDFNPMGTGGFYATDNSEEDIIEWCKRRNGPVTAKTNCADLVTFTFDESALHSLKYHKFVGPASASEDDQLKWIDTPDYEQYEEFVTLCTHGTRSNDDVKLEADLADGGKSLDLVIGPLLSNYHIRQYAFRTPAALKYLKTVSVTATGV</sequence>
<gene>
    <name evidence="1" type="ORF">DFH05DRAFT_1486933</name>
</gene>
<dbReference type="AlphaFoldDB" id="A0A9W8P4L6"/>